<gene>
    <name evidence="8" type="ORF">TPAS_2542</name>
</gene>
<evidence type="ECO:0000313" key="9">
    <source>
        <dbReference type="Proteomes" id="UP000195985"/>
    </source>
</evidence>
<keyword evidence="9" id="KW-1185">Reference proteome</keyword>
<evidence type="ECO:0000256" key="4">
    <source>
        <dbReference type="ARBA" id="ARBA00022795"/>
    </source>
</evidence>
<dbReference type="EMBL" id="FWEY01000009">
    <property type="protein sequence ID" value="SLM52834.1"/>
    <property type="molecule type" value="Genomic_DNA"/>
</dbReference>
<accession>A0A1W1IIG1</accession>
<evidence type="ECO:0000256" key="5">
    <source>
        <dbReference type="ARBA" id="ARBA00023015"/>
    </source>
</evidence>
<dbReference type="InterPro" id="IPR035890">
    <property type="entry name" value="Anti-sigma-28_factor_FlgM_sf"/>
</dbReference>
<keyword evidence="6" id="KW-0804">Transcription</keyword>
<dbReference type="NCBIfam" id="TIGR03824">
    <property type="entry name" value="FlgM_jcvi"/>
    <property type="match status" value="1"/>
</dbReference>
<dbReference type="STRING" id="43064.SAMN04488086_11097"/>
<protein>
    <recommendedName>
        <fullName evidence="2">Negative regulator of flagellin synthesis</fullName>
    </recommendedName>
</protein>
<evidence type="ECO:0000259" key="7">
    <source>
        <dbReference type="Pfam" id="PF04316"/>
    </source>
</evidence>
<name>A0A1W1IIG1_9LACT</name>
<evidence type="ECO:0000256" key="6">
    <source>
        <dbReference type="ARBA" id="ARBA00023163"/>
    </source>
</evidence>
<dbReference type="SUPFAM" id="SSF101498">
    <property type="entry name" value="Anti-sigma factor FlgM"/>
    <property type="match status" value="1"/>
</dbReference>
<proteinExistence type="inferred from homology"/>
<organism evidence="8 9">
    <name type="scientific">Trichococcus pasteurii</name>
    <dbReference type="NCBI Taxonomy" id="43064"/>
    <lineage>
        <taxon>Bacteria</taxon>
        <taxon>Bacillati</taxon>
        <taxon>Bacillota</taxon>
        <taxon>Bacilli</taxon>
        <taxon>Lactobacillales</taxon>
        <taxon>Carnobacteriaceae</taxon>
        <taxon>Trichococcus</taxon>
    </lineage>
</organism>
<sequence>MKIGNGYNSYLKAIQTDTSHKETIKAEPLKPRANEAAVKVEISEEAKRLAEKAIDSAPSAKAQEIKSAIQNGTYKVSAEKIAANMMKTIEEQEAGWE</sequence>
<keyword evidence="5" id="KW-0805">Transcription regulation</keyword>
<evidence type="ECO:0000256" key="3">
    <source>
        <dbReference type="ARBA" id="ARBA00022491"/>
    </source>
</evidence>
<dbReference type="GO" id="GO:0045892">
    <property type="term" value="P:negative regulation of DNA-templated transcription"/>
    <property type="evidence" value="ECO:0007669"/>
    <property type="project" value="InterPro"/>
</dbReference>
<keyword evidence="4" id="KW-1005">Bacterial flagellum biogenesis</keyword>
<dbReference type="OrthoDB" id="2329379at2"/>
<dbReference type="InterPro" id="IPR031316">
    <property type="entry name" value="FlgM_C"/>
</dbReference>
<dbReference type="InterPro" id="IPR007412">
    <property type="entry name" value="FlgM"/>
</dbReference>
<reference evidence="9" key="1">
    <citation type="submission" date="2016-04" db="EMBL/GenBank/DDBJ databases">
        <authorList>
            <person name="Strepis N."/>
        </authorList>
    </citation>
    <scope>NUCLEOTIDE SEQUENCE [LARGE SCALE GENOMIC DNA]</scope>
</reference>
<dbReference type="AlphaFoldDB" id="A0A1W1IIG1"/>
<dbReference type="Pfam" id="PF04316">
    <property type="entry name" value="FlgM"/>
    <property type="match status" value="1"/>
</dbReference>
<dbReference type="RefSeq" id="WP_086943576.1">
    <property type="nucleotide sequence ID" value="NZ_FONM01000010.1"/>
</dbReference>
<dbReference type="Proteomes" id="UP000195985">
    <property type="component" value="Unassembled WGS sequence"/>
</dbReference>
<evidence type="ECO:0000256" key="2">
    <source>
        <dbReference type="ARBA" id="ARBA00017823"/>
    </source>
</evidence>
<keyword evidence="3" id="KW-0678">Repressor</keyword>
<dbReference type="GO" id="GO:0044781">
    <property type="term" value="P:bacterial-type flagellum organization"/>
    <property type="evidence" value="ECO:0007669"/>
    <property type="project" value="UniProtKB-KW"/>
</dbReference>
<comment type="similarity">
    <text evidence="1">Belongs to the FlgM family.</text>
</comment>
<feature type="domain" description="Anti-sigma-28 factor FlgM C-terminal" evidence="7">
    <location>
        <begin position="39"/>
        <end position="87"/>
    </location>
</feature>
<evidence type="ECO:0000256" key="1">
    <source>
        <dbReference type="ARBA" id="ARBA00005322"/>
    </source>
</evidence>
<evidence type="ECO:0000313" key="8">
    <source>
        <dbReference type="EMBL" id="SLM52834.1"/>
    </source>
</evidence>